<dbReference type="InterPro" id="IPR002110">
    <property type="entry name" value="Ankyrin_rpt"/>
</dbReference>
<dbReference type="Pfam" id="PF12796">
    <property type="entry name" value="Ank_2"/>
    <property type="match status" value="1"/>
</dbReference>
<dbReference type="EMBL" id="REGN01012312">
    <property type="protein sequence ID" value="RMZ96049.1"/>
    <property type="molecule type" value="Genomic_DNA"/>
</dbReference>
<protein>
    <submittedName>
        <fullName evidence="5">GA-binding subunit beta-1-like</fullName>
    </submittedName>
</protein>
<dbReference type="PROSITE" id="PS50297">
    <property type="entry name" value="ANK_REP_REGION"/>
    <property type="match status" value="2"/>
</dbReference>
<keyword evidence="2 3" id="KW-0040">ANK repeat</keyword>
<dbReference type="Gene3D" id="1.25.40.20">
    <property type="entry name" value="Ankyrin repeat-containing domain"/>
    <property type="match status" value="1"/>
</dbReference>
<name>A0A3M7PAP0_BRAPC</name>
<evidence type="ECO:0000256" key="1">
    <source>
        <dbReference type="ARBA" id="ARBA00022737"/>
    </source>
</evidence>
<feature type="compositionally biased region" description="Low complexity" evidence="4">
    <location>
        <begin position="223"/>
        <end position="247"/>
    </location>
</feature>
<dbReference type="Proteomes" id="UP000276133">
    <property type="component" value="Unassembled WGS sequence"/>
</dbReference>
<reference evidence="5 6" key="1">
    <citation type="journal article" date="2018" name="Sci. Rep.">
        <title>Genomic signatures of local adaptation to the degree of environmental predictability in rotifers.</title>
        <authorList>
            <person name="Franch-Gras L."/>
            <person name="Hahn C."/>
            <person name="Garcia-Roger E.M."/>
            <person name="Carmona M.J."/>
            <person name="Serra M."/>
            <person name="Gomez A."/>
        </authorList>
    </citation>
    <scope>NUCLEOTIDE SEQUENCE [LARGE SCALE GENOMIC DNA]</scope>
    <source>
        <strain evidence="5">HYR1</strain>
    </source>
</reference>
<evidence type="ECO:0000313" key="5">
    <source>
        <dbReference type="EMBL" id="RMZ96049.1"/>
    </source>
</evidence>
<sequence>MKTKNKSYNNESMIRAVKDKNLQKLKNILETSKCSLNYSNKDGMNALHLATSNNDLEMVSYLINQKVDLDSRSNLNRTALHYACQGGYLDIASLLVENNSDVNAIDFLDMTPLHMCAEKNNNQIAKILCKSKNIKLDTYDRFNRTSYSIARSNKNSELIKILEDLKNELNKEKKYEANNTDLDLSTQLSEFYKKKSFARPISRSTKEKISNFYAESLPEKTLPSCSAKSSKSKPKYCSVESNESSSDSDCHHDINKKKKLSSSPNFVDNNLNWMTNQSNIDISNVELSLTEAGKLTLDYLNKIDPIGDEQRLLMKLMSDLENDEKDEINDMIVDEEDQNLEKNFFNLIKDTDQDDNK</sequence>
<dbReference type="Pfam" id="PF00023">
    <property type="entry name" value="Ank"/>
    <property type="match status" value="1"/>
</dbReference>
<accession>A0A3M7PAP0</accession>
<feature type="region of interest" description="Disordered" evidence="4">
    <location>
        <begin position="222"/>
        <end position="261"/>
    </location>
</feature>
<keyword evidence="6" id="KW-1185">Reference proteome</keyword>
<dbReference type="PANTHER" id="PTHR24198:SF165">
    <property type="entry name" value="ANKYRIN REPEAT-CONTAINING PROTEIN-RELATED"/>
    <property type="match status" value="1"/>
</dbReference>
<dbReference type="PANTHER" id="PTHR24198">
    <property type="entry name" value="ANKYRIN REPEAT AND PROTEIN KINASE DOMAIN-CONTAINING PROTEIN"/>
    <property type="match status" value="1"/>
</dbReference>
<evidence type="ECO:0000256" key="3">
    <source>
        <dbReference type="PROSITE-ProRule" id="PRU00023"/>
    </source>
</evidence>
<proteinExistence type="predicted"/>
<feature type="repeat" description="ANK" evidence="3">
    <location>
        <begin position="75"/>
        <end position="107"/>
    </location>
</feature>
<dbReference type="STRING" id="10195.A0A3M7PAP0"/>
<keyword evidence="1" id="KW-0677">Repeat</keyword>
<evidence type="ECO:0000256" key="2">
    <source>
        <dbReference type="ARBA" id="ARBA00023043"/>
    </source>
</evidence>
<dbReference type="InterPro" id="IPR036770">
    <property type="entry name" value="Ankyrin_rpt-contain_sf"/>
</dbReference>
<dbReference type="OrthoDB" id="21416at2759"/>
<evidence type="ECO:0000313" key="6">
    <source>
        <dbReference type="Proteomes" id="UP000276133"/>
    </source>
</evidence>
<comment type="caution">
    <text evidence="5">The sequence shown here is derived from an EMBL/GenBank/DDBJ whole genome shotgun (WGS) entry which is preliminary data.</text>
</comment>
<gene>
    <name evidence="5" type="ORF">BpHYR1_005198</name>
</gene>
<dbReference type="AlphaFoldDB" id="A0A3M7PAP0"/>
<feature type="repeat" description="ANK" evidence="3">
    <location>
        <begin position="42"/>
        <end position="74"/>
    </location>
</feature>
<evidence type="ECO:0000256" key="4">
    <source>
        <dbReference type="SAM" id="MobiDB-lite"/>
    </source>
</evidence>
<dbReference type="PROSITE" id="PS50088">
    <property type="entry name" value="ANK_REPEAT"/>
    <property type="match status" value="2"/>
</dbReference>
<organism evidence="5 6">
    <name type="scientific">Brachionus plicatilis</name>
    <name type="common">Marine rotifer</name>
    <name type="synonym">Brachionus muelleri</name>
    <dbReference type="NCBI Taxonomy" id="10195"/>
    <lineage>
        <taxon>Eukaryota</taxon>
        <taxon>Metazoa</taxon>
        <taxon>Spiralia</taxon>
        <taxon>Gnathifera</taxon>
        <taxon>Rotifera</taxon>
        <taxon>Eurotatoria</taxon>
        <taxon>Monogononta</taxon>
        <taxon>Pseudotrocha</taxon>
        <taxon>Ploima</taxon>
        <taxon>Brachionidae</taxon>
        <taxon>Brachionus</taxon>
    </lineage>
</organism>
<dbReference type="SUPFAM" id="SSF48403">
    <property type="entry name" value="Ankyrin repeat"/>
    <property type="match status" value="1"/>
</dbReference>
<dbReference type="SMART" id="SM00248">
    <property type="entry name" value="ANK"/>
    <property type="match status" value="5"/>
</dbReference>